<organism evidence="5 6">
    <name type="scientific">Bacillus carboniphilus</name>
    <dbReference type="NCBI Taxonomy" id="86663"/>
    <lineage>
        <taxon>Bacteria</taxon>
        <taxon>Bacillati</taxon>
        <taxon>Bacillota</taxon>
        <taxon>Bacilli</taxon>
        <taxon>Bacillales</taxon>
        <taxon>Bacillaceae</taxon>
        <taxon>Bacillus</taxon>
    </lineage>
</organism>
<evidence type="ECO:0000313" key="5">
    <source>
        <dbReference type="EMBL" id="GAA0323786.1"/>
    </source>
</evidence>
<evidence type="ECO:0000256" key="2">
    <source>
        <dbReference type="SAM" id="Phobius"/>
    </source>
</evidence>
<evidence type="ECO:0000313" key="6">
    <source>
        <dbReference type="Proteomes" id="UP001500782"/>
    </source>
</evidence>
<keyword evidence="2" id="KW-0472">Membrane</keyword>
<accession>A0ABN0W322</accession>
<name>A0ABN0W322_9BACI</name>
<feature type="coiled-coil region" evidence="1">
    <location>
        <begin position="164"/>
        <end position="211"/>
    </location>
</feature>
<keyword evidence="1" id="KW-0175">Coiled coil</keyword>
<keyword evidence="3" id="KW-0732">Signal</keyword>
<evidence type="ECO:0000256" key="3">
    <source>
        <dbReference type="SAM" id="SignalP"/>
    </source>
</evidence>
<keyword evidence="2" id="KW-1133">Transmembrane helix</keyword>
<gene>
    <name evidence="5" type="ORF">GCM10008967_12870</name>
</gene>
<feature type="transmembrane region" description="Helical" evidence="2">
    <location>
        <begin position="253"/>
        <end position="286"/>
    </location>
</feature>
<proteinExistence type="predicted"/>
<reference evidence="5 6" key="1">
    <citation type="journal article" date="2019" name="Int. J. Syst. Evol. Microbiol.">
        <title>The Global Catalogue of Microorganisms (GCM) 10K type strain sequencing project: providing services to taxonomists for standard genome sequencing and annotation.</title>
        <authorList>
            <consortium name="The Broad Institute Genomics Platform"/>
            <consortium name="The Broad Institute Genome Sequencing Center for Infectious Disease"/>
            <person name="Wu L."/>
            <person name="Ma J."/>
        </authorList>
    </citation>
    <scope>NUCLEOTIDE SEQUENCE [LARGE SCALE GENOMIC DNA]</scope>
    <source>
        <strain evidence="5 6">JCM 9731</strain>
    </source>
</reference>
<evidence type="ECO:0000256" key="1">
    <source>
        <dbReference type="SAM" id="Coils"/>
    </source>
</evidence>
<dbReference type="InterPro" id="IPR025645">
    <property type="entry name" value="DUF4349"/>
</dbReference>
<dbReference type="Proteomes" id="UP001500782">
    <property type="component" value="Unassembled WGS sequence"/>
</dbReference>
<dbReference type="Pfam" id="PF14257">
    <property type="entry name" value="DUF4349"/>
    <property type="match status" value="1"/>
</dbReference>
<dbReference type="RefSeq" id="WP_343797431.1">
    <property type="nucleotide sequence ID" value="NZ_BAAADJ010000014.1"/>
</dbReference>
<comment type="caution">
    <text evidence="5">The sequence shown here is derived from an EMBL/GenBank/DDBJ whole genome shotgun (WGS) entry which is preliminary data.</text>
</comment>
<feature type="domain" description="DUF4349" evidence="4">
    <location>
        <begin position="68"/>
        <end position="283"/>
    </location>
</feature>
<keyword evidence="6" id="KW-1185">Reference proteome</keyword>
<feature type="signal peptide" evidence="3">
    <location>
        <begin position="1"/>
        <end position="20"/>
    </location>
</feature>
<dbReference type="PROSITE" id="PS51257">
    <property type="entry name" value="PROKAR_LIPOPROTEIN"/>
    <property type="match status" value="1"/>
</dbReference>
<evidence type="ECO:0000259" key="4">
    <source>
        <dbReference type="Pfam" id="PF14257"/>
    </source>
</evidence>
<feature type="chain" id="PRO_5047276792" description="DUF4349 domain-containing protein" evidence="3">
    <location>
        <begin position="21"/>
        <end position="299"/>
    </location>
</feature>
<sequence length="299" mass="33416">MKKILGVILFGIFLLAGCSANDRKATESASDSGREYSAEEKASADYDYAGDGEAAPTQDDASSPASERMVMYNAQMIMAVEEVPQTISEIEQKTKSFQGYVVESSTYEYEKGINGHMTVRIPSGDLTAFLQQMEDMSDKVIQKTIEGQDVTEEYIDLESRLRAKRALETRLLDLLNQAETTEDLLKISDDLARVQEDIEQLEGRKKYIENRTDFAQVNLTIEDSSVYIPEVTKGEELQTGNKIKQAFANSINMIMGFFSGLLVFMIGYSPIFVLLGIPIVVIWFIMKKKNNHSSGSDDD</sequence>
<keyword evidence="2" id="KW-0812">Transmembrane</keyword>
<protein>
    <recommendedName>
        <fullName evidence="4">DUF4349 domain-containing protein</fullName>
    </recommendedName>
</protein>
<dbReference type="EMBL" id="BAAADJ010000014">
    <property type="protein sequence ID" value="GAA0323786.1"/>
    <property type="molecule type" value="Genomic_DNA"/>
</dbReference>